<name>F4XUE6_9CYAN</name>
<gene>
    <name evidence="2" type="ORF">LYNGBM3L_33450</name>
</gene>
<keyword evidence="3" id="KW-1185">Reference proteome</keyword>
<protein>
    <submittedName>
        <fullName evidence="2">Uncharacterized protein</fullName>
    </submittedName>
</protein>
<dbReference type="Proteomes" id="UP000003959">
    <property type="component" value="Unassembled WGS sequence"/>
</dbReference>
<evidence type="ECO:0000313" key="3">
    <source>
        <dbReference type="Proteomes" id="UP000003959"/>
    </source>
</evidence>
<organism evidence="2 3">
    <name type="scientific">Moorena producens 3L</name>
    <dbReference type="NCBI Taxonomy" id="489825"/>
    <lineage>
        <taxon>Bacteria</taxon>
        <taxon>Bacillati</taxon>
        <taxon>Cyanobacteriota</taxon>
        <taxon>Cyanophyceae</taxon>
        <taxon>Coleofasciculales</taxon>
        <taxon>Coleofasciculaceae</taxon>
        <taxon>Moorena</taxon>
    </lineage>
</organism>
<dbReference type="EMBL" id="GL890931">
    <property type="protein sequence ID" value="EGJ31771.1"/>
    <property type="molecule type" value="Genomic_DNA"/>
</dbReference>
<dbReference type="HOGENOM" id="CLU_2494478_0_0_3"/>
<evidence type="ECO:0000256" key="1">
    <source>
        <dbReference type="SAM" id="Phobius"/>
    </source>
</evidence>
<sequence length="86" mass="9803">MLKTIEAIVSNCLELSRIVFVFDSQSNPCLLILMQSLMGETPSFWPWCIAFRLVVMPTYLLTLFVILNNPVKPMKNVFKSVASHLI</sequence>
<keyword evidence="1" id="KW-0472">Membrane</keyword>
<dbReference type="AlphaFoldDB" id="F4XUE6"/>
<accession>F4XUE6</accession>
<keyword evidence="1" id="KW-1133">Transmembrane helix</keyword>
<reference evidence="3" key="1">
    <citation type="journal article" date="2011" name="Proc. Natl. Acad. Sci. U.S.A.">
        <title>Genomic insights into the physiology and ecology of the marine filamentous cyanobacterium Lyngbya majuscula.</title>
        <authorList>
            <person name="Jones A.C."/>
            <person name="Monroe E.A."/>
            <person name="Podell S."/>
            <person name="Hess W.R."/>
            <person name="Klages S."/>
            <person name="Esquenazi E."/>
            <person name="Niessen S."/>
            <person name="Hoover H."/>
            <person name="Rothmann M."/>
            <person name="Lasken R.S."/>
            <person name="Yates J.R.III."/>
            <person name="Reinhardt R."/>
            <person name="Kube M."/>
            <person name="Burkart M.D."/>
            <person name="Allen E.E."/>
            <person name="Dorrestein P.C."/>
            <person name="Gerwick W.H."/>
            <person name="Gerwick L."/>
        </authorList>
    </citation>
    <scope>NUCLEOTIDE SEQUENCE [LARGE SCALE GENOMIC DNA]</scope>
    <source>
        <strain evidence="3">3L</strain>
    </source>
</reference>
<keyword evidence="1" id="KW-0812">Transmembrane</keyword>
<evidence type="ECO:0000313" key="2">
    <source>
        <dbReference type="EMBL" id="EGJ31771.1"/>
    </source>
</evidence>
<feature type="transmembrane region" description="Helical" evidence="1">
    <location>
        <begin position="44"/>
        <end position="67"/>
    </location>
</feature>
<proteinExistence type="predicted"/>